<gene>
    <name evidence="2" type="ORF">CRG98_035530</name>
</gene>
<dbReference type="EMBL" id="PGOL01002951">
    <property type="protein sequence ID" value="PKI44068.1"/>
    <property type="molecule type" value="Genomic_DNA"/>
</dbReference>
<proteinExistence type="predicted"/>
<protein>
    <submittedName>
        <fullName evidence="2">Uncharacterized protein</fullName>
    </submittedName>
</protein>
<name>A0A2I0IJ81_PUNGR</name>
<feature type="region of interest" description="Disordered" evidence="1">
    <location>
        <begin position="22"/>
        <end position="99"/>
    </location>
</feature>
<reference evidence="2 3" key="1">
    <citation type="submission" date="2017-11" db="EMBL/GenBank/DDBJ databases">
        <title>De-novo sequencing of pomegranate (Punica granatum L.) genome.</title>
        <authorList>
            <person name="Akparov Z."/>
            <person name="Amiraslanov A."/>
            <person name="Hajiyeva S."/>
            <person name="Abbasov M."/>
            <person name="Kaur K."/>
            <person name="Hamwieh A."/>
            <person name="Solovyev V."/>
            <person name="Salamov A."/>
            <person name="Braich B."/>
            <person name="Kosarev P."/>
            <person name="Mahmoud A."/>
            <person name="Hajiyev E."/>
            <person name="Babayeva S."/>
            <person name="Izzatullayeva V."/>
            <person name="Mammadov A."/>
            <person name="Mammadov A."/>
            <person name="Sharifova S."/>
            <person name="Ojaghi J."/>
            <person name="Eynullazada K."/>
            <person name="Bayramov B."/>
            <person name="Abdulazimova A."/>
            <person name="Shahmuradov I."/>
        </authorList>
    </citation>
    <scope>NUCLEOTIDE SEQUENCE [LARGE SCALE GENOMIC DNA]</scope>
    <source>
        <strain evidence="3">cv. AG2017</strain>
        <tissue evidence="2">Leaf</tissue>
    </source>
</reference>
<keyword evidence="3" id="KW-1185">Reference proteome</keyword>
<feature type="compositionally biased region" description="Polar residues" evidence="1">
    <location>
        <begin position="66"/>
        <end position="86"/>
    </location>
</feature>
<evidence type="ECO:0000313" key="2">
    <source>
        <dbReference type="EMBL" id="PKI44068.1"/>
    </source>
</evidence>
<evidence type="ECO:0000256" key="1">
    <source>
        <dbReference type="SAM" id="MobiDB-lite"/>
    </source>
</evidence>
<evidence type="ECO:0000313" key="3">
    <source>
        <dbReference type="Proteomes" id="UP000233551"/>
    </source>
</evidence>
<organism evidence="2 3">
    <name type="scientific">Punica granatum</name>
    <name type="common">Pomegranate</name>
    <dbReference type="NCBI Taxonomy" id="22663"/>
    <lineage>
        <taxon>Eukaryota</taxon>
        <taxon>Viridiplantae</taxon>
        <taxon>Streptophyta</taxon>
        <taxon>Embryophyta</taxon>
        <taxon>Tracheophyta</taxon>
        <taxon>Spermatophyta</taxon>
        <taxon>Magnoliopsida</taxon>
        <taxon>eudicotyledons</taxon>
        <taxon>Gunneridae</taxon>
        <taxon>Pentapetalae</taxon>
        <taxon>rosids</taxon>
        <taxon>malvids</taxon>
        <taxon>Myrtales</taxon>
        <taxon>Lythraceae</taxon>
        <taxon>Punica</taxon>
    </lineage>
</organism>
<dbReference type="AlphaFoldDB" id="A0A2I0IJ81"/>
<accession>A0A2I0IJ81</accession>
<comment type="caution">
    <text evidence="2">The sequence shown here is derived from an EMBL/GenBank/DDBJ whole genome shotgun (WGS) entry which is preliminary data.</text>
</comment>
<dbReference type="Proteomes" id="UP000233551">
    <property type="component" value="Unassembled WGS sequence"/>
</dbReference>
<sequence length="99" mass="10579">MGEGSKLLRGFHGALGGKFFDWRKGDGLQSTTASHCPAPLPRLGLSVGPKGASDPNQGGGDGGWDSLSQDSTRWNRENPQIRSSPDSNSSHHHFNWSHG</sequence>
<feature type="compositionally biased region" description="Basic residues" evidence="1">
    <location>
        <begin position="90"/>
        <end position="99"/>
    </location>
</feature>